<evidence type="ECO:0000256" key="9">
    <source>
        <dbReference type="PROSITE-ProRule" id="PRU10141"/>
    </source>
</evidence>
<dbReference type="GO" id="GO:0005524">
    <property type="term" value="F:ATP binding"/>
    <property type="evidence" value="ECO:0007669"/>
    <property type="project" value="UniProtKB-UniRule"/>
</dbReference>
<dbReference type="GO" id="GO:0004672">
    <property type="term" value="F:protein kinase activity"/>
    <property type="evidence" value="ECO:0007669"/>
    <property type="project" value="InterPro"/>
</dbReference>
<evidence type="ECO:0000256" key="8">
    <source>
        <dbReference type="ARBA" id="ARBA00023180"/>
    </source>
</evidence>
<dbReference type="KEGG" id="mnt:21391774"/>
<dbReference type="Proteomes" id="UP000030645">
    <property type="component" value="Unassembled WGS sequence"/>
</dbReference>
<keyword evidence="13" id="KW-0418">Kinase</keyword>
<keyword evidence="9" id="KW-0067">ATP-binding</keyword>
<dbReference type="PROSITE" id="PS50011">
    <property type="entry name" value="PROTEIN_KINASE_DOM"/>
    <property type="match status" value="1"/>
</dbReference>
<feature type="chain" id="PRO_5004928990" evidence="11">
    <location>
        <begin position="23"/>
        <end position="622"/>
    </location>
</feature>
<proteinExistence type="predicted"/>
<keyword evidence="13" id="KW-0808">Transferase</keyword>
<reference evidence="14" key="1">
    <citation type="submission" date="2013-01" db="EMBL/GenBank/DDBJ databases">
        <title>Draft Genome Sequence of a Mulberry Tree, Morus notabilis C.K. Schneid.</title>
        <authorList>
            <person name="He N."/>
            <person name="Zhao S."/>
        </authorList>
    </citation>
    <scope>NUCLEOTIDE SEQUENCE</scope>
</reference>
<keyword evidence="3 10" id="KW-0812">Transmembrane</keyword>
<dbReference type="InterPro" id="IPR011009">
    <property type="entry name" value="Kinase-like_dom_sf"/>
</dbReference>
<dbReference type="AlphaFoldDB" id="W9S8W1"/>
<accession>W9S8W1</accession>
<dbReference type="InterPro" id="IPR001611">
    <property type="entry name" value="Leu-rich_rpt"/>
</dbReference>
<evidence type="ECO:0000256" key="6">
    <source>
        <dbReference type="ARBA" id="ARBA00022989"/>
    </source>
</evidence>
<name>W9S8W1_9ROSA</name>
<dbReference type="InterPro" id="IPR017441">
    <property type="entry name" value="Protein_kinase_ATP_BS"/>
</dbReference>
<evidence type="ECO:0000256" key="7">
    <source>
        <dbReference type="ARBA" id="ARBA00023136"/>
    </source>
</evidence>
<evidence type="ECO:0000256" key="1">
    <source>
        <dbReference type="ARBA" id="ARBA00004370"/>
    </source>
</evidence>
<keyword evidence="13" id="KW-0675">Receptor</keyword>
<feature type="signal peptide" evidence="11">
    <location>
        <begin position="1"/>
        <end position="22"/>
    </location>
</feature>
<dbReference type="InterPro" id="IPR000719">
    <property type="entry name" value="Prot_kinase_dom"/>
</dbReference>
<gene>
    <name evidence="13" type="ORF">L484_008406</name>
</gene>
<dbReference type="PANTHER" id="PTHR48007:SF79">
    <property type="entry name" value="(WILD MALAYSIAN BANANA) HYPOTHETICAL PROTEIN"/>
    <property type="match status" value="1"/>
</dbReference>
<evidence type="ECO:0000256" key="2">
    <source>
        <dbReference type="ARBA" id="ARBA00022614"/>
    </source>
</evidence>
<dbReference type="eggNOG" id="ENOG502QWBN">
    <property type="taxonomic scope" value="Eukaryota"/>
</dbReference>
<dbReference type="STRING" id="981085.W9S8W1"/>
<dbReference type="InterPro" id="IPR046959">
    <property type="entry name" value="PRK1-6/SRF4-like"/>
</dbReference>
<keyword evidence="8" id="KW-0325">Glycoprotein</keyword>
<dbReference type="Pfam" id="PF00069">
    <property type="entry name" value="Pkinase"/>
    <property type="match status" value="1"/>
</dbReference>
<dbReference type="GO" id="GO:0016020">
    <property type="term" value="C:membrane"/>
    <property type="evidence" value="ECO:0007669"/>
    <property type="project" value="UniProtKB-SubCell"/>
</dbReference>
<feature type="binding site" evidence="9">
    <location>
        <position position="388"/>
    </location>
    <ligand>
        <name>ATP</name>
        <dbReference type="ChEBI" id="CHEBI:30616"/>
    </ligand>
</feature>
<evidence type="ECO:0000259" key="12">
    <source>
        <dbReference type="PROSITE" id="PS50011"/>
    </source>
</evidence>
<keyword evidence="7 10" id="KW-0472">Membrane</keyword>
<dbReference type="Gene3D" id="1.10.510.10">
    <property type="entry name" value="Transferase(Phosphotransferase) domain 1"/>
    <property type="match status" value="2"/>
</dbReference>
<dbReference type="SUPFAM" id="SSF52058">
    <property type="entry name" value="L domain-like"/>
    <property type="match status" value="1"/>
</dbReference>
<dbReference type="InterPro" id="IPR013210">
    <property type="entry name" value="LRR_N_plant-typ"/>
</dbReference>
<evidence type="ECO:0000313" key="14">
    <source>
        <dbReference type="Proteomes" id="UP000030645"/>
    </source>
</evidence>
<evidence type="ECO:0000256" key="4">
    <source>
        <dbReference type="ARBA" id="ARBA00022729"/>
    </source>
</evidence>
<dbReference type="FunFam" id="3.80.10.10:FF:000041">
    <property type="entry name" value="LRR receptor-like serine/threonine-protein kinase ERECTA"/>
    <property type="match status" value="1"/>
</dbReference>
<dbReference type="InterPro" id="IPR032675">
    <property type="entry name" value="LRR_dom_sf"/>
</dbReference>
<evidence type="ECO:0000256" key="10">
    <source>
        <dbReference type="SAM" id="Phobius"/>
    </source>
</evidence>
<keyword evidence="6 10" id="KW-1133">Transmembrane helix</keyword>
<dbReference type="Gene3D" id="3.30.200.20">
    <property type="entry name" value="Phosphorylase Kinase, domain 1"/>
    <property type="match status" value="1"/>
</dbReference>
<organism evidence="13 14">
    <name type="scientific">Morus notabilis</name>
    <dbReference type="NCBI Taxonomy" id="981085"/>
    <lineage>
        <taxon>Eukaryota</taxon>
        <taxon>Viridiplantae</taxon>
        <taxon>Streptophyta</taxon>
        <taxon>Embryophyta</taxon>
        <taxon>Tracheophyta</taxon>
        <taxon>Spermatophyta</taxon>
        <taxon>Magnoliopsida</taxon>
        <taxon>eudicotyledons</taxon>
        <taxon>Gunneridae</taxon>
        <taxon>Pentapetalae</taxon>
        <taxon>rosids</taxon>
        <taxon>fabids</taxon>
        <taxon>Rosales</taxon>
        <taxon>Moraceae</taxon>
        <taxon>Moreae</taxon>
        <taxon>Morus</taxon>
    </lineage>
</organism>
<dbReference type="Gene3D" id="3.80.10.10">
    <property type="entry name" value="Ribonuclease Inhibitor"/>
    <property type="match status" value="2"/>
</dbReference>
<sequence length="622" mass="69215">MKRITIWVIFFSVFLLLHTTTCVEDEVKSSLINFLAKLSNNKGKSGLLLGWNSSSDPCKDHWKAVTCDTRNNFVRKLFLNSSNLVGELDIGLLCNVERIAESLTVLHLESNDISGVLSPDVASCKQLTRLHLNGNRLNGTLPTSLAMLNNLKILDVSNNKLYGTLPDLSRISGLTVFLAQNNEISGEIPRFDFSNLKQFNVSNNNINGVVPDVRGYFTASSFLGNPGLCGDPLPNKCPSSLQAESVAGESKDSSKDQIFMFVGYLTLALVFVVIIIVVLCKRRRKKKVVDALPQKEEAIEDGQDERMYKSSTIESMGYKAGFSKSETSFVSADNSALVSSSLVVLTSPEVNGLKFEDLLKAPAEMLGRGKNGSVYKVILDNRKTLVVKRIKNWPISSHEFKQRMQRLDQVKHPNVLPPLAFYSSKQEKLLVYEYQQNGSLFELLHGTHMPKTFDWPSRLGVAASIVEAMAFMHQELQDDGIAHGNLKSSNIFLNRNMEPCISKYGLIPVITRSSSPKAFKDDVFGFGMILLELLTGNLVQHNGVDLQDWVHSVLREEWTAEVFDKSLMSECASEERLVSLLQVAIKCVNPSPEARPTMNQVVVMINKIKEEEERSAIGPYSL</sequence>
<dbReference type="Pfam" id="PF00560">
    <property type="entry name" value="LRR_1"/>
    <property type="match status" value="2"/>
</dbReference>
<keyword evidence="5" id="KW-0677">Repeat</keyword>
<dbReference type="PANTHER" id="PTHR48007">
    <property type="entry name" value="LEUCINE-RICH REPEAT RECEPTOR-LIKE PROTEIN KINASE PXC1"/>
    <property type="match status" value="1"/>
</dbReference>
<evidence type="ECO:0000256" key="5">
    <source>
        <dbReference type="ARBA" id="ARBA00022737"/>
    </source>
</evidence>
<evidence type="ECO:0000313" key="13">
    <source>
        <dbReference type="EMBL" id="EXC31609.1"/>
    </source>
</evidence>
<evidence type="ECO:0000256" key="11">
    <source>
        <dbReference type="SAM" id="SignalP"/>
    </source>
</evidence>
<comment type="subcellular location">
    <subcellularLocation>
        <location evidence="1">Membrane</location>
    </subcellularLocation>
</comment>
<evidence type="ECO:0000256" key="3">
    <source>
        <dbReference type="ARBA" id="ARBA00022692"/>
    </source>
</evidence>
<feature type="domain" description="Protein kinase" evidence="12">
    <location>
        <begin position="360"/>
        <end position="608"/>
    </location>
</feature>
<dbReference type="EMBL" id="KE346265">
    <property type="protein sequence ID" value="EXC31609.1"/>
    <property type="molecule type" value="Genomic_DNA"/>
</dbReference>
<dbReference type="PROSITE" id="PS00107">
    <property type="entry name" value="PROTEIN_KINASE_ATP"/>
    <property type="match status" value="1"/>
</dbReference>
<keyword evidence="14" id="KW-1185">Reference proteome</keyword>
<keyword evidence="2" id="KW-0433">Leucine-rich repeat</keyword>
<dbReference type="OrthoDB" id="69842at2759"/>
<dbReference type="Pfam" id="PF08263">
    <property type="entry name" value="LRRNT_2"/>
    <property type="match status" value="1"/>
</dbReference>
<feature type="transmembrane region" description="Helical" evidence="10">
    <location>
        <begin position="258"/>
        <end position="280"/>
    </location>
</feature>
<keyword evidence="9" id="KW-0547">Nucleotide-binding</keyword>
<dbReference type="SUPFAM" id="SSF56112">
    <property type="entry name" value="Protein kinase-like (PK-like)"/>
    <property type="match status" value="1"/>
</dbReference>
<keyword evidence="4 11" id="KW-0732">Signal</keyword>
<protein>
    <submittedName>
        <fullName evidence="13">Putative inactive receptor kinase</fullName>
    </submittedName>
</protein>